<keyword evidence="3" id="KW-1185">Reference proteome</keyword>
<dbReference type="SUPFAM" id="SSF53098">
    <property type="entry name" value="Ribonuclease H-like"/>
    <property type="match status" value="1"/>
</dbReference>
<dbReference type="InterPro" id="IPR036397">
    <property type="entry name" value="RNaseH_sf"/>
</dbReference>
<dbReference type="Gene3D" id="3.30.420.10">
    <property type="entry name" value="Ribonuclease H-like superfamily/Ribonuclease H"/>
    <property type="match status" value="1"/>
</dbReference>
<dbReference type="AlphaFoldDB" id="A0A9J6B8Q0"/>
<protein>
    <recommendedName>
        <fullName evidence="1">Integrase catalytic domain-containing protein</fullName>
    </recommendedName>
</protein>
<proteinExistence type="predicted"/>
<evidence type="ECO:0000313" key="2">
    <source>
        <dbReference type="EMBL" id="KAG5666249.1"/>
    </source>
</evidence>
<dbReference type="PANTHER" id="PTHR46585:SF1">
    <property type="entry name" value="CHROMO DOMAIN-CONTAINING PROTEIN"/>
    <property type="match status" value="1"/>
</dbReference>
<dbReference type="InterPro" id="IPR001584">
    <property type="entry name" value="Integrase_cat-core"/>
</dbReference>
<evidence type="ECO:0000259" key="1">
    <source>
        <dbReference type="PROSITE" id="PS50994"/>
    </source>
</evidence>
<dbReference type="PANTHER" id="PTHR46585">
    <property type="entry name" value="INTEGRASE CORE DOMAIN CONTAINING PROTEIN"/>
    <property type="match status" value="1"/>
</dbReference>
<feature type="domain" description="Integrase catalytic" evidence="1">
    <location>
        <begin position="23"/>
        <end position="193"/>
    </location>
</feature>
<dbReference type="Proteomes" id="UP001107558">
    <property type="component" value="Unassembled WGS sequence"/>
</dbReference>
<evidence type="ECO:0000313" key="3">
    <source>
        <dbReference type="Proteomes" id="UP001107558"/>
    </source>
</evidence>
<reference evidence="2" key="1">
    <citation type="submission" date="2021-03" db="EMBL/GenBank/DDBJ databases">
        <title>Chromosome level genome of the anhydrobiotic midge Polypedilum vanderplanki.</title>
        <authorList>
            <person name="Yoshida Y."/>
            <person name="Kikawada T."/>
            <person name="Gusev O."/>
        </authorList>
    </citation>
    <scope>NUCLEOTIDE SEQUENCE</scope>
    <source>
        <strain evidence="2">NIAS01</strain>
        <tissue evidence="2">Whole body or cell culture</tissue>
    </source>
</reference>
<sequence length="322" mass="38105">MAKKIKDENPRSRIVNELYKESRINYPRRRVEIKGLNDLLSVDLGDLSRLKKYNNGYAYFLLAVNAFSKKIWTVPLKTKTGKEVAKAMVEILSKCGHKFKNYWTDLGSEFFNQEVQKKVVKAFNLNHYTTHSIKKSVFSERYIKTVKVNLFRSMDLRGTNKWVDKLSEITQKINLTPHSRYGFIPEYVTEKDEAKIKKIYETKRALAKKIKFKIGDVVRISDIPKIFARRAWKTRWSASLYTIFSVNKKFPPVYKIKDWKGRILKKSFYESELMKTKYPDVWLVDKVLKYDKKKKKVLVRYVECGSSGDEWVNEKQVYDVEE</sequence>
<dbReference type="PROSITE" id="PS50994">
    <property type="entry name" value="INTEGRASE"/>
    <property type="match status" value="1"/>
</dbReference>
<accession>A0A9J6B8Q0</accession>
<dbReference type="OrthoDB" id="7970032at2759"/>
<dbReference type="InterPro" id="IPR012337">
    <property type="entry name" value="RNaseH-like_sf"/>
</dbReference>
<dbReference type="GO" id="GO:0003676">
    <property type="term" value="F:nucleic acid binding"/>
    <property type="evidence" value="ECO:0007669"/>
    <property type="project" value="InterPro"/>
</dbReference>
<organism evidence="2 3">
    <name type="scientific">Polypedilum vanderplanki</name>
    <name type="common">Sleeping chironomid midge</name>
    <dbReference type="NCBI Taxonomy" id="319348"/>
    <lineage>
        <taxon>Eukaryota</taxon>
        <taxon>Metazoa</taxon>
        <taxon>Ecdysozoa</taxon>
        <taxon>Arthropoda</taxon>
        <taxon>Hexapoda</taxon>
        <taxon>Insecta</taxon>
        <taxon>Pterygota</taxon>
        <taxon>Neoptera</taxon>
        <taxon>Endopterygota</taxon>
        <taxon>Diptera</taxon>
        <taxon>Nematocera</taxon>
        <taxon>Chironomoidea</taxon>
        <taxon>Chironomidae</taxon>
        <taxon>Chironominae</taxon>
        <taxon>Polypedilum</taxon>
        <taxon>Polypedilum</taxon>
    </lineage>
</organism>
<name>A0A9J6B8Q0_POLVA</name>
<gene>
    <name evidence="2" type="ORF">PVAND_017630</name>
</gene>
<dbReference type="EMBL" id="JADBJN010000014">
    <property type="protein sequence ID" value="KAG5666249.1"/>
    <property type="molecule type" value="Genomic_DNA"/>
</dbReference>
<comment type="caution">
    <text evidence="2">The sequence shown here is derived from an EMBL/GenBank/DDBJ whole genome shotgun (WGS) entry which is preliminary data.</text>
</comment>
<dbReference type="GO" id="GO:0015074">
    <property type="term" value="P:DNA integration"/>
    <property type="evidence" value="ECO:0007669"/>
    <property type="project" value="InterPro"/>
</dbReference>